<evidence type="ECO:0000313" key="3">
    <source>
        <dbReference type="Proteomes" id="UP001147746"/>
    </source>
</evidence>
<sequence length="253" mass="27560">MATFKIANEVAELLPKMQVVVVTAKGLENRTANPKIASHVQAVVAKTVDMFAANNYSNAQSHPRVALYRNTLKAVANVSSKKFPQSNESLLKRVLKEKQAGRPISPIVDFYNSISIEHAVTAGAFDLLELRTANGPLELRLADFEQDVFVPLDAASDAQPGKVDKGEILYAQGNTVLTRHMAWRKSKQALVTDDSTEVMFMSEVFNEAEPGPEPTALAQAIAESLQDGLQEFFGVESTAAFLGKSLEKLEISL</sequence>
<dbReference type="Pfam" id="PF03483">
    <property type="entry name" value="B3_4"/>
    <property type="match status" value="1"/>
</dbReference>
<protein>
    <recommendedName>
        <fullName evidence="1">B3/B4 tRNA-binding domain-containing protein</fullName>
    </recommendedName>
</protein>
<reference evidence="2" key="2">
    <citation type="journal article" date="2023" name="IMA Fungus">
        <title>Comparative genomic study of the Penicillium genus elucidates a diverse pangenome and 15 lateral gene transfer events.</title>
        <authorList>
            <person name="Petersen C."/>
            <person name="Sorensen T."/>
            <person name="Nielsen M.R."/>
            <person name="Sondergaard T.E."/>
            <person name="Sorensen J.L."/>
            <person name="Fitzpatrick D.A."/>
            <person name="Frisvad J.C."/>
            <person name="Nielsen K.L."/>
        </authorList>
    </citation>
    <scope>NUCLEOTIDE SEQUENCE</scope>
    <source>
        <strain evidence="2">IBT 21472</strain>
    </source>
</reference>
<dbReference type="PANTHER" id="PTHR39209:SF2">
    <property type="entry name" value="CYTOPLASMIC PROTEIN"/>
    <property type="match status" value="1"/>
</dbReference>
<dbReference type="GO" id="GO:0003723">
    <property type="term" value="F:RNA binding"/>
    <property type="evidence" value="ECO:0007669"/>
    <property type="project" value="InterPro"/>
</dbReference>
<gene>
    <name evidence="2" type="ORF">N7476_006219</name>
</gene>
<dbReference type="EMBL" id="JAPZBO010000005">
    <property type="protein sequence ID" value="KAJ5315912.1"/>
    <property type="molecule type" value="Genomic_DNA"/>
</dbReference>
<dbReference type="SUPFAM" id="SSF56037">
    <property type="entry name" value="PheT/TilS domain"/>
    <property type="match status" value="1"/>
</dbReference>
<feature type="domain" description="B3/B4 tRNA-binding" evidence="1">
    <location>
        <begin position="81"/>
        <end position="207"/>
    </location>
</feature>
<dbReference type="PANTHER" id="PTHR39209">
    <property type="match status" value="1"/>
</dbReference>
<dbReference type="InterPro" id="IPR020825">
    <property type="entry name" value="Phe-tRNA_synthase-like_B3/B4"/>
</dbReference>
<accession>A0A9W9PWS5</accession>
<dbReference type="Proteomes" id="UP001147746">
    <property type="component" value="Unassembled WGS sequence"/>
</dbReference>
<comment type="caution">
    <text evidence="2">The sequence shown here is derived from an EMBL/GenBank/DDBJ whole genome shotgun (WGS) entry which is preliminary data.</text>
</comment>
<organism evidence="2 3">
    <name type="scientific">Penicillium atrosanguineum</name>
    <dbReference type="NCBI Taxonomy" id="1132637"/>
    <lineage>
        <taxon>Eukaryota</taxon>
        <taxon>Fungi</taxon>
        <taxon>Dikarya</taxon>
        <taxon>Ascomycota</taxon>
        <taxon>Pezizomycotina</taxon>
        <taxon>Eurotiomycetes</taxon>
        <taxon>Eurotiomycetidae</taxon>
        <taxon>Eurotiales</taxon>
        <taxon>Aspergillaceae</taxon>
        <taxon>Penicillium</taxon>
    </lineage>
</organism>
<dbReference type="AlphaFoldDB" id="A0A9W9PWS5"/>
<reference evidence="2" key="1">
    <citation type="submission" date="2022-12" db="EMBL/GenBank/DDBJ databases">
        <authorList>
            <person name="Petersen C."/>
        </authorList>
    </citation>
    <scope>NUCLEOTIDE SEQUENCE</scope>
    <source>
        <strain evidence="2">IBT 21472</strain>
    </source>
</reference>
<keyword evidence="3" id="KW-1185">Reference proteome</keyword>
<dbReference type="InterPro" id="IPR005146">
    <property type="entry name" value="B3/B4_tRNA-bd"/>
</dbReference>
<evidence type="ECO:0000259" key="1">
    <source>
        <dbReference type="Pfam" id="PF03483"/>
    </source>
</evidence>
<proteinExistence type="predicted"/>
<evidence type="ECO:0000313" key="2">
    <source>
        <dbReference type="EMBL" id="KAJ5315912.1"/>
    </source>
</evidence>
<dbReference type="Gene3D" id="3.50.40.10">
    <property type="entry name" value="Phenylalanyl-trna Synthetase, Chain B, domain 3"/>
    <property type="match status" value="1"/>
</dbReference>
<name>A0A9W9PWS5_9EURO</name>
<dbReference type="GO" id="GO:0004826">
    <property type="term" value="F:phenylalanine-tRNA ligase activity"/>
    <property type="evidence" value="ECO:0007669"/>
    <property type="project" value="InterPro"/>
</dbReference>